<evidence type="ECO:0000313" key="2">
    <source>
        <dbReference type="EMBL" id="EEQ42298.1"/>
    </source>
</evidence>
<dbReference type="HOGENOM" id="CLU_486581_0_0_1"/>
<name>C4YDB2_CANAW</name>
<dbReference type="PROSITE" id="PS50181">
    <property type="entry name" value="FBOX"/>
    <property type="match status" value="1"/>
</dbReference>
<keyword evidence="3" id="KW-1185">Reference proteome</keyword>
<accession>C4YDB2</accession>
<dbReference type="PaxDb" id="5476-C4YDB2"/>
<sequence>MTDGIDYIDVCKTDVLGLDTLHHTSVIPSPIPTITFDCLPYTILSNICTYLHQEELINFSLISKTSYLPAIGTLYSKIIVTDNIDLTCSVKKAIKKYPRFCGTIISISNFGKLLNCLYHNQHLAGLLRSLSLDLNQESVNLISLLGIVRGLKLQSLVAPDIPFSYFSMQGRLNLGTIKMLAVSAKDVGLTPLQFNELESLKIFYNETSRDKTNIRQLCKVLNEGNSLSKLRHLEFSESLQIKTSTFLNITNDDLDLDSIPAWAHFFDYFSNGKITRKLNLDSLAIEGWVGKKAKECMIRILSAVDLSKLNHLQLHVNEKYPKNEQHTSQRRLLDLITERTPALQSLAIKPTSDDLFIQHYTIIKTLKQNLVHQLKHLSLVFESPMAEQSLEVCSTICDCQHNLESLLILDRSTAVVDSELLHCCLSFDDYLLSLYDYGLIYEKKIVDLLFSDVLLTDFLKLDERFIINDYMLELAQNATDKGLNDFLWNLLNYTFSSVASNNFKLIVSLPALKLLNVLGISLVIRHDNGYLNDRVQGLYYNTNGRYSISCGSTYLNGTTTV</sequence>
<reference evidence="2 3" key="1">
    <citation type="journal article" date="2009" name="Nature">
        <title>Evolution of pathogenicity and sexual reproduction in eight Candida genomes.</title>
        <authorList>
            <person name="Butler G."/>
            <person name="Rasmussen M.D."/>
            <person name="Lin M.F."/>
            <person name="Santos M.A."/>
            <person name="Sakthikumar S."/>
            <person name="Munro C.A."/>
            <person name="Rheinbay E."/>
            <person name="Grabherr M."/>
            <person name="Forche A."/>
            <person name="Reedy J.L."/>
            <person name="Agrafioti I."/>
            <person name="Arnaud M.B."/>
            <person name="Bates S."/>
            <person name="Brown A.J."/>
            <person name="Brunke S."/>
            <person name="Costanzo M.C."/>
            <person name="Fitzpatrick D.A."/>
            <person name="de Groot P.W."/>
            <person name="Harris D."/>
            <person name="Hoyer L.L."/>
            <person name="Hube B."/>
            <person name="Klis F.M."/>
            <person name="Kodira C."/>
            <person name="Lennard N."/>
            <person name="Logue M.E."/>
            <person name="Martin R."/>
            <person name="Neiman A.M."/>
            <person name="Nikolaou E."/>
            <person name="Quail M.A."/>
            <person name="Quinn J."/>
            <person name="Santos M.C."/>
            <person name="Schmitzberger F.F."/>
            <person name="Sherlock G."/>
            <person name="Shah P."/>
            <person name="Silverstein K.A."/>
            <person name="Skrzypek M.S."/>
            <person name="Soll D."/>
            <person name="Staggs R."/>
            <person name="Stansfield I."/>
            <person name="Stumpf M.P."/>
            <person name="Sudbery P.E."/>
            <person name="Srikantha T."/>
            <person name="Zeng Q."/>
            <person name="Berman J."/>
            <person name="Berriman M."/>
            <person name="Heitman J."/>
            <person name="Gow N.A."/>
            <person name="Lorenz M.C."/>
            <person name="Birren B.W."/>
            <person name="Kellis M."/>
            <person name="Cuomo C.A."/>
        </authorList>
    </citation>
    <scope>NUCLEOTIDE SEQUENCE [LARGE SCALE GENOMIC DNA]</scope>
    <source>
        <strain evidence="2 3">WO-1</strain>
    </source>
</reference>
<feature type="domain" description="F-box" evidence="1">
    <location>
        <begin position="33"/>
        <end position="78"/>
    </location>
</feature>
<dbReference type="VEuPathDB" id="FungiDB:CAWG_00502"/>
<dbReference type="Proteomes" id="UP000001429">
    <property type="component" value="Chromosome 1"/>
</dbReference>
<organism evidence="2 3">
    <name type="scientific">Candida albicans (strain WO-1)</name>
    <name type="common">Yeast</name>
    <dbReference type="NCBI Taxonomy" id="294748"/>
    <lineage>
        <taxon>Eukaryota</taxon>
        <taxon>Fungi</taxon>
        <taxon>Dikarya</taxon>
        <taxon>Ascomycota</taxon>
        <taxon>Saccharomycotina</taxon>
        <taxon>Pichiomycetes</taxon>
        <taxon>Debaryomycetaceae</taxon>
        <taxon>Candida/Lodderomyces clade</taxon>
        <taxon>Candida</taxon>
    </lineage>
</organism>
<dbReference type="InterPro" id="IPR001810">
    <property type="entry name" value="F-box_dom"/>
</dbReference>
<gene>
    <name evidence="2" type="ORF">CAWG_00502</name>
</gene>
<dbReference type="AlphaFoldDB" id="C4YDB2"/>
<evidence type="ECO:0000313" key="3">
    <source>
        <dbReference type="Proteomes" id="UP000001429"/>
    </source>
</evidence>
<dbReference type="OrthoDB" id="4016411at2759"/>
<dbReference type="OMA" id="KECMIRI"/>
<evidence type="ECO:0000259" key="1">
    <source>
        <dbReference type="PROSITE" id="PS50181"/>
    </source>
</evidence>
<proteinExistence type="predicted"/>
<protein>
    <recommendedName>
        <fullName evidence="1">F-box domain-containing protein</fullName>
    </recommendedName>
</protein>
<dbReference type="EMBL" id="CH672346">
    <property type="protein sequence ID" value="EEQ42298.1"/>
    <property type="molecule type" value="Genomic_DNA"/>
</dbReference>